<keyword evidence="5" id="KW-0663">Pyridoxal phosphate</keyword>
<comment type="cofactor">
    <cofactor evidence="2">
        <name>pyridoxal 5'-phosphate</name>
        <dbReference type="ChEBI" id="CHEBI:597326"/>
    </cofactor>
</comment>
<dbReference type="FunFam" id="3.40.50.1100:FF:000005">
    <property type="entry name" value="Threonine dehydratase catabolic"/>
    <property type="match status" value="1"/>
</dbReference>
<evidence type="ECO:0000256" key="4">
    <source>
        <dbReference type="ARBA" id="ARBA00012096"/>
    </source>
</evidence>
<reference evidence="10 11" key="1">
    <citation type="submission" date="2018-06" db="EMBL/GenBank/DDBJ databases">
        <title>Whole genome sequencing of a novel hydrocarbon degrading bacterial strain, PW21 isolated from oil contaminated produced water sample.</title>
        <authorList>
            <person name="Nagkirti P."/>
            <person name="Shaikh A."/>
            <person name="Gowdaman V."/>
            <person name="Engineer A.E."/>
            <person name="Dagar S."/>
            <person name="Dhakephalkar P.K."/>
        </authorList>
    </citation>
    <scope>NUCLEOTIDE SEQUENCE [LARGE SCALE GENOMIC DNA]</scope>
    <source>
        <strain evidence="10 11">PW21</strain>
    </source>
</reference>
<feature type="domain" description="ACT" evidence="9">
    <location>
        <begin position="335"/>
        <end position="407"/>
    </location>
</feature>
<gene>
    <name evidence="10" type="ORF">DNL40_05140</name>
</gene>
<dbReference type="PANTHER" id="PTHR48078:SF6">
    <property type="entry name" value="L-THREONINE DEHYDRATASE CATABOLIC TDCB"/>
    <property type="match status" value="1"/>
</dbReference>
<protein>
    <recommendedName>
        <fullName evidence="4">threonine ammonia-lyase</fullName>
        <ecNumber evidence="4">4.3.1.19</ecNumber>
    </recommendedName>
    <alternativeName>
        <fullName evidence="8">Threonine deaminase</fullName>
    </alternativeName>
</protein>
<comment type="catalytic activity">
    <reaction evidence="1">
        <text>L-threonine = 2-oxobutanoate + NH4(+)</text>
        <dbReference type="Rhea" id="RHEA:22108"/>
        <dbReference type="ChEBI" id="CHEBI:16763"/>
        <dbReference type="ChEBI" id="CHEBI:28938"/>
        <dbReference type="ChEBI" id="CHEBI:57926"/>
        <dbReference type="EC" id="4.3.1.19"/>
    </reaction>
</comment>
<dbReference type="GO" id="GO:0006567">
    <property type="term" value="P:L-threonine catabolic process"/>
    <property type="evidence" value="ECO:0007669"/>
    <property type="project" value="InterPro"/>
</dbReference>
<dbReference type="GO" id="GO:0009097">
    <property type="term" value="P:isoleucine biosynthetic process"/>
    <property type="evidence" value="ECO:0007669"/>
    <property type="project" value="TreeGrafter"/>
</dbReference>
<dbReference type="Gene3D" id="3.40.50.1100">
    <property type="match status" value="2"/>
</dbReference>
<proteinExistence type="inferred from homology"/>
<keyword evidence="11" id="KW-1185">Reference proteome</keyword>
<comment type="similarity">
    <text evidence="3">Belongs to the serine/threonine dehydratase family.</text>
</comment>
<organism evidence="10 11">
    <name type="scientific">Xylanimonas oleitrophica</name>
    <dbReference type="NCBI Taxonomy" id="2607479"/>
    <lineage>
        <taxon>Bacteria</taxon>
        <taxon>Bacillati</taxon>
        <taxon>Actinomycetota</taxon>
        <taxon>Actinomycetes</taxon>
        <taxon>Micrococcales</taxon>
        <taxon>Promicromonosporaceae</taxon>
        <taxon>Xylanimonas</taxon>
    </lineage>
</organism>
<dbReference type="EC" id="4.3.1.19" evidence="4"/>
<dbReference type="InterPro" id="IPR001926">
    <property type="entry name" value="TrpB-like_PALP"/>
</dbReference>
<dbReference type="InterPro" id="IPR005789">
    <property type="entry name" value="Thr_deHydtase_catblc"/>
</dbReference>
<dbReference type="InterPro" id="IPR002912">
    <property type="entry name" value="ACT_dom"/>
</dbReference>
<evidence type="ECO:0000259" key="9">
    <source>
        <dbReference type="PROSITE" id="PS51671"/>
    </source>
</evidence>
<dbReference type="GO" id="GO:0003941">
    <property type="term" value="F:L-serine ammonia-lyase activity"/>
    <property type="evidence" value="ECO:0007669"/>
    <property type="project" value="TreeGrafter"/>
</dbReference>
<keyword evidence="6 10" id="KW-0456">Lyase</keyword>
<comment type="function">
    <text evidence="7">Catalyzes the anaerobic formation of alpha-ketobutyrate and ammonia from threonine in a two-step reaction. The first step involved a dehydration of threonine and a production of enamine intermediates (aminocrotonate), which tautomerizes to its imine form (iminobutyrate). Both intermediates are unstable and short-lived. The second step is the nonenzymatic hydrolysis of the enamine/imine intermediates to form 2-ketobutyrate and free ammonia. In the low water environment of the cell, the second step is accelerated by RidA.</text>
</comment>
<dbReference type="CDD" id="cd01562">
    <property type="entry name" value="Thr-dehyd"/>
    <property type="match status" value="1"/>
</dbReference>
<comment type="caution">
    <text evidence="10">The sequence shown here is derived from an EMBL/GenBank/DDBJ whole genome shotgun (WGS) entry which is preliminary data.</text>
</comment>
<evidence type="ECO:0000256" key="3">
    <source>
        <dbReference type="ARBA" id="ARBA00010869"/>
    </source>
</evidence>
<dbReference type="NCBIfam" id="TIGR01127">
    <property type="entry name" value="ilvA_1Cterm"/>
    <property type="match status" value="1"/>
</dbReference>
<evidence type="ECO:0000256" key="7">
    <source>
        <dbReference type="ARBA" id="ARBA00025527"/>
    </source>
</evidence>
<evidence type="ECO:0000313" key="11">
    <source>
        <dbReference type="Proteomes" id="UP000248783"/>
    </source>
</evidence>
<dbReference type="RefSeq" id="WP_111250150.1">
    <property type="nucleotide sequence ID" value="NZ_QKWH01000002.1"/>
</dbReference>
<dbReference type="InterPro" id="IPR050147">
    <property type="entry name" value="Ser/Thr_Dehydratase"/>
</dbReference>
<dbReference type="AlphaFoldDB" id="A0A2W5WUJ0"/>
<evidence type="ECO:0000256" key="5">
    <source>
        <dbReference type="ARBA" id="ARBA00022898"/>
    </source>
</evidence>
<dbReference type="Proteomes" id="UP000248783">
    <property type="component" value="Unassembled WGS sequence"/>
</dbReference>
<dbReference type="PROSITE" id="PS51671">
    <property type="entry name" value="ACT"/>
    <property type="match status" value="1"/>
</dbReference>
<dbReference type="InterPro" id="IPR044561">
    <property type="entry name" value="ACT_ThrD-II-like"/>
</dbReference>
<dbReference type="InterPro" id="IPR036052">
    <property type="entry name" value="TrpB-like_PALP_sf"/>
</dbReference>
<name>A0A2W5WUJ0_9MICO</name>
<evidence type="ECO:0000256" key="6">
    <source>
        <dbReference type="ARBA" id="ARBA00023239"/>
    </source>
</evidence>
<evidence type="ECO:0000256" key="8">
    <source>
        <dbReference type="ARBA" id="ARBA00031427"/>
    </source>
</evidence>
<dbReference type="CDD" id="cd04886">
    <property type="entry name" value="ACT_ThrD-II-like"/>
    <property type="match status" value="1"/>
</dbReference>
<dbReference type="GO" id="GO:0006565">
    <property type="term" value="P:L-serine catabolic process"/>
    <property type="evidence" value="ECO:0007669"/>
    <property type="project" value="TreeGrafter"/>
</dbReference>
<sequence length="407" mass="41492">MSTTPTHPLAVTLDDVRAAARLLEGVATRTPVQAFRALSEPVGAPVMLKLENLQRAGSFKVRGAYTRMSRLTAQEKAAGVVAASAGNHAQGVALAAQLLGLDAVVYMPVDAPLPKLAATRGYGADVRLVGSSVDDALVAARAEAARSGRVLIHPFDHVDVVAGQGTLALEVLEQVPDVATIVVPLGGGGLVAGIATVLAEAAPHVRVVGVQAERAAAYPGSLAAGRPVAGALGPTMADGIAVGTPGEVPFSILDRLGVEVRTVSEDQLSRALLLVAERAKSVVEPSGAAAVAAVMAAPGDFEGPVVPVLSGGNIDPLLLMRVIQHGMVAAGRYLQLRVRVDDRPGSLATLVEAVASAGGNIVNVEHSRTDVALAVSDVMVTLQVEAKGPEHCAEIVDRLRGAGLEVL</sequence>
<evidence type="ECO:0000313" key="10">
    <source>
        <dbReference type="EMBL" id="PZR54293.1"/>
    </source>
</evidence>
<accession>A0A2W5WUJ0</accession>
<dbReference type="PANTHER" id="PTHR48078">
    <property type="entry name" value="THREONINE DEHYDRATASE, MITOCHONDRIAL-RELATED"/>
    <property type="match status" value="1"/>
</dbReference>
<dbReference type="Gene3D" id="3.30.70.260">
    <property type="match status" value="1"/>
</dbReference>
<dbReference type="SUPFAM" id="SSF55021">
    <property type="entry name" value="ACT-like"/>
    <property type="match status" value="1"/>
</dbReference>
<dbReference type="Pfam" id="PF01842">
    <property type="entry name" value="ACT"/>
    <property type="match status" value="1"/>
</dbReference>
<dbReference type="EMBL" id="QKWH01000002">
    <property type="protein sequence ID" value="PZR54293.1"/>
    <property type="molecule type" value="Genomic_DNA"/>
</dbReference>
<dbReference type="Pfam" id="PF00291">
    <property type="entry name" value="PALP"/>
    <property type="match status" value="1"/>
</dbReference>
<dbReference type="InterPro" id="IPR045865">
    <property type="entry name" value="ACT-like_dom_sf"/>
</dbReference>
<dbReference type="SUPFAM" id="SSF53686">
    <property type="entry name" value="Tryptophan synthase beta subunit-like PLP-dependent enzymes"/>
    <property type="match status" value="1"/>
</dbReference>
<evidence type="ECO:0000256" key="1">
    <source>
        <dbReference type="ARBA" id="ARBA00001274"/>
    </source>
</evidence>
<evidence type="ECO:0000256" key="2">
    <source>
        <dbReference type="ARBA" id="ARBA00001933"/>
    </source>
</evidence>
<dbReference type="GO" id="GO:0004794">
    <property type="term" value="F:threonine deaminase activity"/>
    <property type="evidence" value="ECO:0007669"/>
    <property type="project" value="UniProtKB-EC"/>
</dbReference>